<evidence type="ECO:0000313" key="2">
    <source>
        <dbReference type="Proteomes" id="UP000649604"/>
    </source>
</evidence>
<sequence>MQAYRLEATLEQEGRLTLTDLPFHQGDLVEIIILRQPDASSRQPAYPLRGTVLSYVDPTDPVAQDDWEIAS</sequence>
<organism evidence="1 2">
    <name type="scientific">candidate division KSB3 bacterium</name>
    <dbReference type="NCBI Taxonomy" id="2044937"/>
    <lineage>
        <taxon>Bacteria</taxon>
        <taxon>candidate division KSB3</taxon>
    </lineage>
</organism>
<dbReference type="AlphaFoldDB" id="A0A9D5JT30"/>
<dbReference type="Proteomes" id="UP000649604">
    <property type="component" value="Unassembled WGS sequence"/>
</dbReference>
<evidence type="ECO:0000313" key="1">
    <source>
        <dbReference type="EMBL" id="MBD3323467.1"/>
    </source>
</evidence>
<accession>A0A9D5JT30</accession>
<name>A0A9D5JT30_9BACT</name>
<protein>
    <submittedName>
        <fullName evidence="1">Uncharacterized protein</fullName>
    </submittedName>
</protein>
<dbReference type="EMBL" id="WJJP01000081">
    <property type="protein sequence ID" value="MBD3323467.1"/>
    <property type="molecule type" value="Genomic_DNA"/>
</dbReference>
<proteinExistence type="predicted"/>
<gene>
    <name evidence="1" type="ORF">GF339_02715</name>
</gene>
<reference evidence="1" key="1">
    <citation type="submission" date="2019-11" db="EMBL/GenBank/DDBJ databases">
        <title>Microbial mats filling the niche in hypersaline microbial mats.</title>
        <authorList>
            <person name="Wong H.L."/>
            <person name="Macleod F.I."/>
            <person name="White R.A. III"/>
            <person name="Burns B.P."/>
        </authorList>
    </citation>
    <scope>NUCLEOTIDE SEQUENCE</scope>
    <source>
        <strain evidence="1">Rbin_158</strain>
    </source>
</reference>
<comment type="caution">
    <text evidence="1">The sequence shown here is derived from an EMBL/GenBank/DDBJ whole genome shotgun (WGS) entry which is preliminary data.</text>
</comment>